<dbReference type="PANTHER" id="PTHR10457">
    <property type="entry name" value="MEVALONATE KINASE/GALACTOKINASE"/>
    <property type="match status" value="1"/>
</dbReference>
<evidence type="ECO:0000256" key="2">
    <source>
        <dbReference type="ARBA" id="ARBA00022490"/>
    </source>
</evidence>
<dbReference type="InterPro" id="IPR019539">
    <property type="entry name" value="GalKase_N"/>
</dbReference>
<dbReference type="PROSITE" id="PS00106">
    <property type="entry name" value="GALACTOKINASE"/>
    <property type="match status" value="1"/>
</dbReference>
<dbReference type="NCBIfam" id="TIGR00131">
    <property type="entry name" value="gal_kin"/>
    <property type="match status" value="1"/>
</dbReference>
<dbReference type="FunFam" id="3.30.70.890:FF:000001">
    <property type="entry name" value="Galactokinase"/>
    <property type="match status" value="1"/>
</dbReference>
<evidence type="ECO:0000259" key="12">
    <source>
        <dbReference type="Pfam" id="PF10509"/>
    </source>
</evidence>
<keyword evidence="3" id="KW-0808">Transferase</keyword>
<dbReference type="InterPro" id="IPR000705">
    <property type="entry name" value="Galactokinase"/>
</dbReference>
<dbReference type="PRINTS" id="PR00473">
    <property type="entry name" value="GALCTOKINASE"/>
</dbReference>
<evidence type="ECO:0000259" key="11">
    <source>
        <dbReference type="Pfam" id="PF08544"/>
    </source>
</evidence>
<name>A0A5K3FBW1_MESCO</name>
<dbReference type="SUPFAM" id="SSF55060">
    <property type="entry name" value="GHMP Kinase, C-terminal domain"/>
    <property type="match status" value="1"/>
</dbReference>
<evidence type="ECO:0000313" key="13">
    <source>
        <dbReference type="WBParaSite" id="MCU_006939-RA"/>
    </source>
</evidence>
<evidence type="ECO:0000256" key="3">
    <source>
        <dbReference type="ARBA" id="ARBA00022679"/>
    </source>
</evidence>
<dbReference type="InterPro" id="IPR019741">
    <property type="entry name" value="Galactokinase_CS"/>
</dbReference>
<dbReference type="GO" id="GO:0005524">
    <property type="term" value="F:ATP binding"/>
    <property type="evidence" value="ECO:0007669"/>
    <property type="project" value="UniProtKB-KW"/>
</dbReference>
<dbReference type="PANTHER" id="PTHR10457:SF7">
    <property type="entry name" value="GALACTOKINASE-RELATED"/>
    <property type="match status" value="1"/>
</dbReference>
<feature type="domain" description="GHMP kinase C-terminal" evidence="11">
    <location>
        <begin position="307"/>
        <end position="380"/>
    </location>
</feature>
<evidence type="ECO:0000256" key="8">
    <source>
        <dbReference type="ARBA" id="ARBA00022842"/>
    </source>
</evidence>
<evidence type="ECO:0000256" key="9">
    <source>
        <dbReference type="ARBA" id="ARBA00023277"/>
    </source>
</evidence>
<dbReference type="InterPro" id="IPR014721">
    <property type="entry name" value="Ribsml_uS5_D2-typ_fold_subgr"/>
</dbReference>
<dbReference type="FunFam" id="3.30.230.10:FF:000017">
    <property type="entry name" value="Galactokinase"/>
    <property type="match status" value="1"/>
</dbReference>
<dbReference type="WBParaSite" id="MCU_006939-RA">
    <property type="protein sequence ID" value="MCU_006939-RA"/>
    <property type="gene ID" value="MCU_006939"/>
</dbReference>
<keyword evidence="5" id="KW-0547">Nucleotide-binding</keyword>
<feature type="domain" description="Galactokinase N-terminal" evidence="12">
    <location>
        <begin position="18"/>
        <end position="67"/>
    </location>
</feature>
<evidence type="ECO:0000259" key="10">
    <source>
        <dbReference type="Pfam" id="PF00288"/>
    </source>
</evidence>
<dbReference type="Gene3D" id="3.30.70.890">
    <property type="entry name" value="GHMP kinase, C-terminal domain"/>
    <property type="match status" value="1"/>
</dbReference>
<dbReference type="GO" id="GO:0006012">
    <property type="term" value="P:galactose metabolic process"/>
    <property type="evidence" value="ECO:0007669"/>
    <property type="project" value="InterPro"/>
</dbReference>
<dbReference type="PROSITE" id="PS00627">
    <property type="entry name" value="GHMP_KINASES_ATP"/>
    <property type="match status" value="1"/>
</dbReference>
<evidence type="ECO:0000313" key="14">
    <source>
        <dbReference type="WBParaSite" id="MCU_006939-RB"/>
    </source>
</evidence>
<sequence>MPEVKIPQLVDLLEAADNKFIELFHSIPTVRVVAPGRVNLIGEHTDYNGGFVLPMALPMATVMVSSPRRDTVDRGICCIHTLADQEGENNTVTFNVGILEKKEAAKGEKWASYIRGVISTFQQHGAPKPPAFNAVIVTSVPLGGGLSSSASLEVATLLTCQKLTAFDSFSLTECALICQQAEHEWANSPCGLMDQLVCLGGLREHALLIDCRSMEFQRVKTNFGTDAKLVIVDSGVHHKIAAGQYRIRRSECEELAAHFKVKTLRDLQDRLPDLNDLFEEVNEALAETSARRLRHVLTENQRVVDAVKAMSAADFVGLGKLMHQSHLSLKNDYEVSCRELDELVDIAMSVDGVYGARMTGGGFGGSIVVLVQPAAINTLVKTIDATYSKQAKIYVAEASLGARILPHDKERTKSTSKGDLD</sequence>
<dbReference type="InterPro" id="IPR020568">
    <property type="entry name" value="Ribosomal_Su5_D2-typ_SF"/>
</dbReference>
<dbReference type="Gene3D" id="3.30.230.10">
    <property type="match status" value="1"/>
</dbReference>
<keyword evidence="4" id="KW-0479">Metal-binding</keyword>
<dbReference type="PRINTS" id="PR00959">
    <property type="entry name" value="MEVGALKINASE"/>
</dbReference>
<reference evidence="13 14" key="1">
    <citation type="submission" date="2019-11" db="UniProtKB">
        <authorList>
            <consortium name="WormBaseParasite"/>
        </authorList>
    </citation>
    <scope>IDENTIFICATION</scope>
</reference>
<keyword evidence="8" id="KW-0460">Magnesium</keyword>
<evidence type="ECO:0000256" key="6">
    <source>
        <dbReference type="ARBA" id="ARBA00022777"/>
    </source>
</evidence>
<protein>
    <submittedName>
        <fullName evidence="13 14">Galactokinase</fullName>
    </submittedName>
</protein>
<organism evidence="14">
    <name type="scientific">Mesocestoides corti</name>
    <name type="common">Flatworm</name>
    <dbReference type="NCBI Taxonomy" id="53468"/>
    <lineage>
        <taxon>Eukaryota</taxon>
        <taxon>Metazoa</taxon>
        <taxon>Spiralia</taxon>
        <taxon>Lophotrochozoa</taxon>
        <taxon>Platyhelminthes</taxon>
        <taxon>Cestoda</taxon>
        <taxon>Eucestoda</taxon>
        <taxon>Cyclophyllidea</taxon>
        <taxon>Mesocestoididae</taxon>
        <taxon>Mesocestoides</taxon>
    </lineage>
</organism>
<dbReference type="PIRSF" id="PIRSF000530">
    <property type="entry name" value="Galactokinase"/>
    <property type="match status" value="1"/>
</dbReference>
<dbReference type="GO" id="GO:0004335">
    <property type="term" value="F:galactokinase activity"/>
    <property type="evidence" value="ECO:0007669"/>
    <property type="project" value="InterPro"/>
</dbReference>
<keyword evidence="9" id="KW-0119">Carbohydrate metabolism</keyword>
<dbReference type="InterPro" id="IPR006206">
    <property type="entry name" value="Mevalonate/galactokinase"/>
</dbReference>
<dbReference type="WBParaSite" id="MCU_006939-RB">
    <property type="protein sequence ID" value="MCU_006939-RB"/>
    <property type="gene ID" value="MCU_006939"/>
</dbReference>
<dbReference type="SUPFAM" id="SSF54211">
    <property type="entry name" value="Ribosomal protein S5 domain 2-like"/>
    <property type="match status" value="1"/>
</dbReference>
<dbReference type="InterPro" id="IPR013750">
    <property type="entry name" value="GHMP_kinase_C_dom"/>
</dbReference>
<dbReference type="GO" id="GO:0046872">
    <property type="term" value="F:metal ion binding"/>
    <property type="evidence" value="ECO:0007669"/>
    <property type="project" value="UniProtKB-KW"/>
</dbReference>
<dbReference type="InterPro" id="IPR006204">
    <property type="entry name" value="GHMP_kinase_N_dom"/>
</dbReference>
<keyword evidence="2" id="KW-0963">Cytoplasm</keyword>
<dbReference type="Pfam" id="PF10509">
    <property type="entry name" value="GalKase_gal_bdg"/>
    <property type="match status" value="1"/>
</dbReference>
<dbReference type="GO" id="GO:0005829">
    <property type="term" value="C:cytosol"/>
    <property type="evidence" value="ECO:0007669"/>
    <property type="project" value="TreeGrafter"/>
</dbReference>
<dbReference type="Pfam" id="PF08544">
    <property type="entry name" value="GHMP_kinases_C"/>
    <property type="match status" value="1"/>
</dbReference>
<feature type="domain" description="GHMP kinase N-terminal" evidence="10">
    <location>
        <begin position="113"/>
        <end position="199"/>
    </location>
</feature>
<evidence type="ECO:0000256" key="5">
    <source>
        <dbReference type="ARBA" id="ARBA00022741"/>
    </source>
</evidence>
<dbReference type="AlphaFoldDB" id="A0A5K3FBW1"/>
<evidence type="ECO:0000256" key="7">
    <source>
        <dbReference type="ARBA" id="ARBA00022840"/>
    </source>
</evidence>
<evidence type="ECO:0000256" key="1">
    <source>
        <dbReference type="ARBA" id="ARBA00006566"/>
    </source>
</evidence>
<evidence type="ECO:0000256" key="4">
    <source>
        <dbReference type="ARBA" id="ARBA00022723"/>
    </source>
</evidence>
<keyword evidence="6" id="KW-0418">Kinase</keyword>
<dbReference type="InterPro" id="IPR006203">
    <property type="entry name" value="GHMP_knse_ATP-bd_CS"/>
</dbReference>
<proteinExistence type="inferred from homology"/>
<comment type="similarity">
    <text evidence="1">Belongs to the GHMP kinase family. GalK subfamily.</text>
</comment>
<keyword evidence="7" id="KW-0067">ATP-binding</keyword>
<accession>A0A5K3FBW1</accession>
<dbReference type="Pfam" id="PF00288">
    <property type="entry name" value="GHMP_kinases_N"/>
    <property type="match status" value="1"/>
</dbReference>
<dbReference type="InterPro" id="IPR036554">
    <property type="entry name" value="GHMP_kinase_C_sf"/>
</dbReference>